<protein>
    <submittedName>
        <fullName evidence="2">Transmembrane protein</fullName>
    </submittedName>
</protein>
<dbReference type="AlphaFoldDB" id="A0A1I7X962"/>
<evidence type="ECO:0000313" key="2">
    <source>
        <dbReference type="WBParaSite" id="Hba_13969"/>
    </source>
</evidence>
<sequence>MSELFATRSDEILSDVESSKHDRTVAGHFVILLLEKMEHVNSLSKYAKTSVTASESTLTLKGDTNGANAMFIGQNVIVLLSLFAALSTPLDGYLAFSNPSLCC</sequence>
<evidence type="ECO:0000313" key="1">
    <source>
        <dbReference type="Proteomes" id="UP000095283"/>
    </source>
</evidence>
<dbReference type="WBParaSite" id="Hba_13969">
    <property type="protein sequence ID" value="Hba_13969"/>
    <property type="gene ID" value="Hba_13969"/>
</dbReference>
<name>A0A1I7X962_HETBA</name>
<accession>A0A1I7X962</accession>
<proteinExistence type="predicted"/>
<keyword evidence="1" id="KW-1185">Reference proteome</keyword>
<reference evidence="2" key="1">
    <citation type="submission" date="2016-11" db="UniProtKB">
        <authorList>
            <consortium name="WormBaseParasite"/>
        </authorList>
    </citation>
    <scope>IDENTIFICATION</scope>
</reference>
<dbReference type="Proteomes" id="UP000095283">
    <property type="component" value="Unplaced"/>
</dbReference>
<organism evidence="1 2">
    <name type="scientific">Heterorhabditis bacteriophora</name>
    <name type="common">Entomopathogenic nematode worm</name>
    <dbReference type="NCBI Taxonomy" id="37862"/>
    <lineage>
        <taxon>Eukaryota</taxon>
        <taxon>Metazoa</taxon>
        <taxon>Ecdysozoa</taxon>
        <taxon>Nematoda</taxon>
        <taxon>Chromadorea</taxon>
        <taxon>Rhabditida</taxon>
        <taxon>Rhabditina</taxon>
        <taxon>Rhabditomorpha</taxon>
        <taxon>Strongyloidea</taxon>
        <taxon>Heterorhabditidae</taxon>
        <taxon>Heterorhabditis</taxon>
    </lineage>
</organism>